<evidence type="ECO:0000259" key="2">
    <source>
        <dbReference type="Pfam" id="PF00031"/>
    </source>
</evidence>
<dbReference type="InterPro" id="IPR046350">
    <property type="entry name" value="Cystatin_sf"/>
</dbReference>
<organism evidence="3 4">
    <name type="scientific">Vibrio ouci</name>
    <dbReference type="NCBI Taxonomy" id="2499078"/>
    <lineage>
        <taxon>Bacteria</taxon>
        <taxon>Pseudomonadati</taxon>
        <taxon>Pseudomonadota</taxon>
        <taxon>Gammaproteobacteria</taxon>
        <taxon>Vibrionales</taxon>
        <taxon>Vibrionaceae</taxon>
        <taxon>Vibrio</taxon>
    </lineage>
</organism>
<dbReference type="PROSITE" id="PS51257">
    <property type="entry name" value="PROKAR_LIPOPROTEIN"/>
    <property type="match status" value="1"/>
</dbReference>
<proteinExistence type="predicted"/>
<feature type="chain" id="PRO_5021343537" evidence="1">
    <location>
        <begin position="22"/>
        <end position="123"/>
    </location>
</feature>
<reference evidence="3 4" key="1">
    <citation type="submission" date="2019-01" db="EMBL/GenBank/DDBJ databases">
        <title>Vibrio BEI176 sp. nov, a marine bacterium isolated from China: eastern marignal seas.</title>
        <authorList>
            <person name="Li B."/>
        </authorList>
    </citation>
    <scope>NUCLEOTIDE SEQUENCE [LARGE SCALE GENOMIC DNA]</scope>
    <source>
        <strain evidence="3 4">BEI176</strain>
    </source>
</reference>
<dbReference type="SUPFAM" id="SSF54403">
    <property type="entry name" value="Cystatin/monellin"/>
    <property type="match status" value="1"/>
</dbReference>
<comment type="caution">
    <text evidence="3">The sequence shown here is derived from an EMBL/GenBank/DDBJ whole genome shotgun (WGS) entry which is preliminary data.</text>
</comment>
<dbReference type="InterPro" id="IPR000010">
    <property type="entry name" value="Cystatin_dom"/>
</dbReference>
<keyword evidence="1" id="KW-0732">Signal</keyword>
<dbReference type="Gene3D" id="3.10.450.10">
    <property type="match status" value="1"/>
</dbReference>
<evidence type="ECO:0000313" key="3">
    <source>
        <dbReference type="EMBL" id="TFH92596.1"/>
    </source>
</evidence>
<feature type="signal peptide" evidence="1">
    <location>
        <begin position="1"/>
        <end position="21"/>
    </location>
</feature>
<dbReference type="RefSeq" id="WP_134834524.1">
    <property type="nucleotide sequence ID" value="NZ_SATR01000005.1"/>
</dbReference>
<dbReference type="CDD" id="cd00042">
    <property type="entry name" value="CY"/>
    <property type="match status" value="1"/>
</dbReference>
<name>A0A4Y8WIW7_9VIBR</name>
<dbReference type="GO" id="GO:0004869">
    <property type="term" value="F:cysteine-type endopeptidase inhibitor activity"/>
    <property type="evidence" value="ECO:0007669"/>
    <property type="project" value="InterPro"/>
</dbReference>
<sequence>MNKVWLVSLTAIAALAGCSQATQPEKDPASISPMCRTEALAGGWSVSELTPEAQQAVDTLLNQMNTASKLKEVNEVRTQVVNGINYAIEFTLENDEVWHAVVYRNLRGDYMIDSVAQRGKLCP</sequence>
<dbReference type="AlphaFoldDB" id="A0A4Y8WIW7"/>
<evidence type="ECO:0000313" key="4">
    <source>
        <dbReference type="Proteomes" id="UP000297753"/>
    </source>
</evidence>
<dbReference type="EMBL" id="SATR01000005">
    <property type="protein sequence ID" value="TFH92596.1"/>
    <property type="molecule type" value="Genomic_DNA"/>
</dbReference>
<dbReference type="Proteomes" id="UP000297753">
    <property type="component" value="Unassembled WGS sequence"/>
</dbReference>
<evidence type="ECO:0000256" key="1">
    <source>
        <dbReference type="SAM" id="SignalP"/>
    </source>
</evidence>
<dbReference type="OrthoDB" id="6196402at2"/>
<keyword evidence="4" id="KW-1185">Reference proteome</keyword>
<accession>A0A4Y8WIW7</accession>
<protein>
    <submittedName>
        <fullName evidence="3">2-oxoglutarate dehydrogenase</fullName>
    </submittedName>
</protein>
<dbReference type="Pfam" id="PF00031">
    <property type="entry name" value="Cystatin"/>
    <property type="match status" value="1"/>
</dbReference>
<feature type="domain" description="Cystatin" evidence="2">
    <location>
        <begin position="49"/>
        <end position="106"/>
    </location>
</feature>
<gene>
    <name evidence="3" type="ORF">ELS82_05235</name>
</gene>